<feature type="binding site" evidence="12">
    <location>
        <begin position="325"/>
        <end position="332"/>
    </location>
    <ligand>
        <name>ATP</name>
        <dbReference type="ChEBI" id="CHEBI:30616"/>
    </ligand>
</feature>
<evidence type="ECO:0000256" key="9">
    <source>
        <dbReference type="ARBA" id="ARBA00023204"/>
    </source>
</evidence>
<dbReference type="InterPro" id="IPR027417">
    <property type="entry name" value="P-loop_NTPase"/>
</dbReference>
<dbReference type="SMART" id="SM00382">
    <property type="entry name" value="AAA"/>
    <property type="match status" value="1"/>
</dbReference>
<dbReference type="CDD" id="cd18809">
    <property type="entry name" value="SF1_C_RecD"/>
    <property type="match status" value="1"/>
</dbReference>
<evidence type="ECO:0000256" key="8">
    <source>
        <dbReference type="ARBA" id="ARBA00023172"/>
    </source>
</evidence>
<dbReference type="GO" id="GO:0016787">
    <property type="term" value="F:hydrolase activity"/>
    <property type="evidence" value="ECO:0007669"/>
    <property type="project" value="UniProtKB-KW"/>
</dbReference>
<dbReference type="GO" id="GO:0003677">
    <property type="term" value="F:DNA binding"/>
    <property type="evidence" value="ECO:0007669"/>
    <property type="project" value="UniProtKB-KW"/>
</dbReference>
<protein>
    <recommendedName>
        <fullName evidence="12">ATP-dependent DNA helicase PIF1</fullName>
        <ecNumber evidence="12">5.6.2.3</ecNumber>
    </recommendedName>
    <alternativeName>
        <fullName evidence="12">DNA 5'-3' helicase PIF1</fullName>
    </alternativeName>
    <alternativeName>
        <fullName evidence="12">DNA repair and recombination helicase PIF1</fullName>
    </alternativeName>
</protein>
<keyword evidence="2 12" id="KW-0227">DNA damage</keyword>
<keyword evidence="7 12" id="KW-0496">Mitochondrion</keyword>
<dbReference type="GO" id="GO:0005524">
    <property type="term" value="F:ATP binding"/>
    <property type="evidence" value="ECO:0007669"/>
    <property type="project" value="UniProtKB-UniRule"/>
</dbReference>
<evidence type="ECO:0000256" key="10">
    <source>
        <dbReference type="ARBA" id="ARBA00023235"/>
    </source>
</evidence>
<dbReference type="GO" id="GO:0000723">
    <property type="term" value="P:telomere maintenance"/>
    <property type="evidence" value="ECO:0007669"/>
    <property type="project" value="InterPro"/>
</dbReference>
<sequence length="870" mass="97077">MIRILKYRQILHRKVFVRTMSTGYQALLIPSKEKLDLLQNVDLFSSFQDSSQEPIYVDTDSDDPFDPADLVGLETLRSSGGSFEGQKRMNSAASMPLNWLHSSPRQATSRRSSQLKGAQIVKRSPQHHRTPTKRRLVSPPSIYSTPQAEISDYESDLVEKLVDVTSAAMNQLNQGIGEVSALLNAVKSEADAPILKSESALDRAPMLEGLDTSKAKKSVSFNAMATQPGESSVDSKDVDTFKELNSNKRPWFMLLPKERTIKPPPAQNRQKSAPLNATIQLATQAVPNSLLSESAEKLVKPILLSQEQEYVRHLALQGKSMFFTGSAGTGKSVLLRQIIKDLKALHGPGTVAVTASTGLAAYHIGGITVHSFAGIGLGKGDLPALIKLVRRNRKVFRRWKDTKVLIIDEISMIDGRLFDNLDGIAREIRRKKNTPFGGIQVIVCGDFYQLPPVSKAQINPDGTELKEQSRFTFESEAWKNALTSSIILKQVFRQQGDQTFIDMLNDLRHGRVSEEAESEFRRLSRPLVCPDGIVPTELYSTRYEVENANNLKLVRLGGSTRVYEAKDGGSLPPAVKNAWLSNFLAPKKIFLKENAQVMCIKNFDDTLVNGSLGRVKGFIDRDTYLCQKIMDENPSMSLEETTKLFAKHRVAYSLSQKTNHDVLIDEITDDMLKAAPEQLDSVFNFLHEDKDFSQLLQNIDSNEGLPTGFDSSAPIEVNDVTDDELIRQNKRRKLDFISKVEEMAKGEKYPLVEFSSPDGLSSRTVLIEPERWDITDEATEEVLVSRVQLPLMLAWAMSIHKSQGQTLPKVKVDLSRIFENGHAYVALSRAVAREGLQVVNFKTEKVTTHGAVEKFYESLSTTEDLAKDHT</sequence>
<dbReference type="GO" id="GO:0005739">
    <property type="term" value="C:mitochondrion"/>
    <property type="evidence" value="ECO:0007669"/>
    <property type="project" value="UniProtKB-SubCell"/>
</dbReference>
<proteinExistence type="inferred from homology"/>
<evidence type="ECO:0000256" key="5">
    <source>
        <dbReference type="ARBA" id="ARBA00022840"/>
    </source>
</evidence>
<evidence type="ECO:0000256" key="13">
    <source>
        <dbReference type="SAM" id="MobiDB-lite"/>
    </source>
</evidence>
<dbReference type="InterPro" id="IPR049163">
    <property type="entry name" value="Pif1-like_2B_dom"/>
</dbReference>
<organism evidence="15 16">
    <name type="scientific">Australozyma saopauloensis</name>
    <dbReference type="NCBI Taxonomy" id="291208"/>
    <lineage>
        <taxon>Eukaryota</taxon>
        <taxon>Fungi</taxon>
        <taxon>Dikarya</taxon>
        <taxon>Ascomycota</taxon>
        <taxon>Saccharomycotina</taxon>
        <taxon>Pichiomycetes</taxon>
        <taxon>Metschnikowiaceae</taxon>
        <taxon>Australozyma</taxon>
    </lineage>
</organism>
<comment type="cofactor">
    <cofactor evidence="12">
        <name>Mg(2+)</name>
        <dbReference type="ChEBI" id="CHEBI:18420"/>
    </cofactor>
</comment>
<keyword evidence="11 12" id="KW-0539">Nucleus</keyword>
<dbReference type="GO" id="GO:0006281">
    <property type="term" value="P:DNA repair"/>
    <property type="evidence" value="ECO:0007669"/>
    <property type="project" value="UniProtKB-UniRule"/>
</dbReference>
<evidence type="ECO:0000313" key="16">
    <source>
        <dbReference type="Proteomes" id="UP001338582"/>
    </source>
</evidence>
<evidence type="ECO:0000256" key="1">
    <source>
        <dbReference type="ARBA" id="ARBA00022741"/>
    </source>
</evidence>
<evidence type="ECO:0000256" key="3">
    <source>
        <dbReference type="ARBA" id="ARBA00022801"/>
    </source>
</evidence>
<dbReference type="GO" id="GO:0006310">
    <property type="term" value="P:DNA recombination"/>
    <property type="evidence" value="ECO:0007669"/>
    <property type="project" value="UniProtKB-UniRule"/>
</dbReference>
<dbReference type="Pfam" id="PF05970">
    <property type="entry name" value="PIF1"/>
    <property type="match status" value="1"/>
</dbReference>
<dbReference type="GO" id="GO:0005634">
    <property type="term" value="C:nucleus"/>
    <property type="evidence" value="ECO:0007669"/>
    <property type="project" value="UniProtKB-SubCell"/>
</dbReference>
<accession>A0AAX4HB97</accession>
<dbReference type="AlphaFoldDB" id="A0AAX4HB97"/>
<dbReference type="InterPro" id="IPR010285">
    <property type="entry name" value="DNA_helicase_pif1-like_DEAD"/>
</dbReference>
<dbReference type="EC" id="5.6.2.3" evidence="12"/>
<dbReference type="InterPro" id="IPR048293">
    <property type="entry name" value="PIF1_RRM3_pfh1"/>
</dbReference>
<keyword evidence="5 12" id="KW-0067">ATP-binding</keyword>
<evidence type="ECO:0000256" key="6">
    <source>
        <dbReference type="ARBA" id="ARBA00023125"/>
    </source>
</evidence>
<dbReference type="InterPro" id="IPR051055">
    <property type="entry name" value="PIF1_helicase"/>
</dbReference>
<keyword evidence="1 12" id="KW-0547">Nucleotide-binding</keyword>
<feature type="region of interest" description="Disordered" evidence="13">
    <location>
        <begin position="101"/>
        <end position="143"/>
    </location>
</feature>
<feature type="compositionally biased region" description="Basic residues" evidence="13">
    <location>
        <begin position="124"/>
        <end position="136"/>
    </location>
</feature>
<comment type="subunit">
    <text evidence="12">Monomer.</text>
</comment>
<reference evidence="15 16" key="1">
    <citation type="submission" date="2023-10" db="EMBL/GenBank/DDBJ databases">
        <title>Draft Genome Sequence of Candida saopaulonensis from a very Premature Infant with Sepsis.</title>
        <authorList>
            <person name="Ning Y."/>
            <person name="Dai R."/>
            <person name="Xiao M."/>
            <person name="Xu Y."/>
            <person name="Yan Q."/>
            <person name="Zhang L."/>
        </authorList>
    </citation>
    <scope>NUCLEOTIDE SEQUENCE [LARGE SCALE GENOMIC DNA]</scope>
    <source>
        <strain evidence="15 16">19XY460</strain>
    </source>
</reference>
<keyword evidence="3 12" id="KW-0378">Hydrolase</keyword>
<dbReference type="HAMAP" id="MF_03176">
    <property type="entry name" value="PIF1"/>
    <property type="match status" value="1"/>
</dbReference>
<comment type="similarity">
    <text evidence="12">Belongs to the helicase family. PIF1 subfamily.</text>
</comment>
<dbReference type="Gene3D" id="3.40.50.300">
    <property type="entry name" value="P-loop containing nucleotide triphosphate hydrolases"/>
    <property type="match status" value="2"/>
</dbReference>
<dbReference type="PANTHER" id="PTHR47642:SF5">
    <property type="entry name" value="ATP-DEPENDENT DNA HELICASE"/>
    <property type="match status" value="1"/>
</dbReference>
<comment type="subcellular location">
    <subcellularLocation>
        <location evidence="12">Nucleus</location>
    </subcellularLocation>
    <subcellularLocation>
        <location evidence="12">Mitochondrion</location>
    </subcellularLocation>
</comment>
<dbReference type="SUPFAM" id="SSF52540">
    <property type="entry name" value="P-loop containing nucleoside triphosphate hydrolases"/>
    <property type="match status" value="2"/>
</dbReference>
<keyword evidence="16" id="KW-1185">Reference proteome</keyword>
<keyword evidence="6 12" id="KW-0238">DNA-binding</keyword>
<evidence type="ECO:0000256" key="4">
    <source>
        <dbReference type="ARBA" id="ARBA00022806"/>
    </source>
</evidence>
<feature type="DNA-binding region" evidence="12">
    <location>
        <begin position="822"/>
        <end position="841"/>
    </location>
</feature>
<evidence type="ECO:0000256" key="2">
    <source>
        <dbReference type="ARBA" id="ARBA00022763"/>
    </source>
</evidence>
<dbReference type="InterPro" id="IPR003593">
    <property type="entry name" value="AAA+_ATPase"/>
</dbReference>
<keyword evidence="10 12" id="KW-0413">Isomerase</keyword>
<keyword evidence="4 12" id="KW-0347">Helicase</keyword>
<evidence type="ECO:0000256" key="11">
    <source>
        <dbReference type="ARBA" id="ARBA00023242"/>
    </source>
</evidence>
<dbReference type="CDD" id="cd18037">
    <property type="entry name" value="DEXSc_Pif1_like"/>
    <property type="match status" value="1"/>
</dbReference>
<gene>
    <name evidence="12" type="primary">PIF1</name>
    <name evidence="15" type="ORF">PUMCH_002949</name>
</gene>
<comment type="catalytic activity">
    <reaction evidence="12">
        <text>ATP + H2O = ADP + phosphate + H(+)</text>
        <dbReference type="Rhea" id="RHEA:13065"/>
        <dbReference type="ChEBI" id="CHEBI:15377"/>
        <dbReference type="ChEBI" id="CHEBI:15378"/>
        <dbReference type="ChEBI" id="CHEBI:30616"/>
        <dbReference type="ChEBI" id="CHEBI:43474"/>
        <dbReference type="ChEBI" id="CHEBI:456216"/>
        <dbReference type="EC" id="5.6.2.3"/>
    </reaction>
</comment>
<dbReference type="Pfam" id="PF21530">
    <property type="entry name" value="Pif1_2B_dom"/>
    <property type="match status" value="1"/>
</dbReference>
<feature type="domain" description="AAA+ ATPase" evidence="14">
    <location>
        <begin position="317"/>
        <end position="482"/>
    </location>
</feature>
<dbReference type="Proteomes" id="UP001338582">
    <property type="component" value="Chromosome 3"/>
</dbReference>
<comment type="function">
    <text evidence="12">DNA-dependent ATPase and 5'-3' DNA helicase required for the maintenance of both mitochondrial and nuclear genome stability.</text>
</comment>
<dbReference type="PANTHER" id="PTHR47642">
    <property type="entry name" value="ATP-DEPENDENT DNA HELICASE"/>
    <property type="match status" value="1"/>
</dbReference>
<keyword evidence="8 12" id="KW-0233">DNA recombination</keyword>
<name>A0AAX4HB97_9ASCO</name>
<dbReference type="EMBL" id="CP138896">
    <property type="protein sequence ID" value="WPK25627.1"/>
    <property type="molecule type" value="Genomic_DNA"/>
</dbReference>
<keyword evidence="9 12" id="KW-0234">DNA repair</keyword>
<evidence type="ECO:0000256" key="12">
    <source>
        <dbReference type="HAMAP-Rule" id="MF_03176"/>
    </source>
</evidence>
<dbReference type="GO" id="GO:0043139">
    <property type="term" value="F:5'-3' DNA helicase activity"/>
    <property type="evidence" value="ECO:0007669"/>
    <property type="project" value="UniProtKB-UniRule"/>
</dbReference>
<feature type="compositionally biased region" description="Polar residues" evidence="13">
    <location>
        <begin position="101"/>
        <end position="116"/>
    </location>
</feature>
<evidence type="ECO:0000259" key="14">
    <source>
        <dbReference type="SMART" id="SM00382"/>
    </source>
</evidence>
<evidence type="ECO:0000313" key="15">
    <source>
        <dbReference type="EMBL" id="WPK25627.1"/>
    </source>
</evidence>
<evidence type="ECO:0000256" key="7">
    <source>
        <dbReference type="ARBA" id="ARBA00023128"/>
    </source>
</evidence>